<dbReference type="InterPro" id="IPR001757">
    <property type="entry name" value="P_typ_ATPase"/>
</dbReference>
<keyword evidence="9" id="KW-0547">Nucleotide-binding</keyword>
<dbReference type="InterPro" id="IPR051014">
    <property type="entry name" value="Cation_Transport_ATPase_IB"/>
</dbReference>
<dbReference type="InterPro" id="IPR027256">
    <property type="entry name" value="P-typ_ATPase_IB"/>
</dbReference>
<dbReference type="Pfam" id="PF00702">
    <property type="entry name" value="Hydrolase"/>
    <property type="match status" value="1"/>
</dbReference>
<comment type="catalytic activity">
    <reaction evidence="8">
        <text>Zn(2+)(in) + ATP + H2O = Zn(2+)(out) + ADP + phosphate + H(+)</text>
        <dbReference type="Rhea" id="RHEA:20621"/>
        <dbReference type="ChEBI" id="CHEBI:15377"/>
        <dbReference type="ChEBI" id="CHEBI:15378"/>
        <dbReference type="ChEBI" id="CHEBI:29105"/>
        <dbReference type="ChEBI" id="CHEBI:30616"/>
        <dbReference type="ChEBI" id="CHEBI:43474"/>
        <dbReference type="ChEBI" id="CHEBI:456216"/>
        <dbReference type="EC" id="7.2.2.12"/>
    </reaction>
</comment>
<accession>A0AAC9IX46</accession>
<comment type="subcellular location">
    <subcellularLocation>
        <location evidence="9">Cell membrane</location>
    </subcellularLocation>
    <subcellularLocation>
        <location evidence="1">Membrane</location>
    </subcellularLocation>
</comment>
<dbReference type="GO" id="GO:0005886">
    <property type="term" value="C:plasma membrane"/>
    <property type="evidence" value="ECO:0007669"/>
    <property type="project" value="UniProtKB-SubCell"/>
</dbReference>
<dbReference type="Gene3D" id="3.40.1110.10">
    <property type="entry name" value="Calcium-transporting ATPase, cytoplasmic domain N"/>
    <property type="match status" value="1"/>
</dbReference>
<dbReference type="PRINTS" id="PR00119">
    <property type="entry name" value="CATATPASE"/>
</dbReference>
<evidence type="ECO:0000256" key="8">
    <source>
        <dbReference type="ARBA" id="ARBA00047308"/>
    </source>
</evidence>
<dbReference type="InterPro" id="IPR008250">
    <property type="entry name" value="ATPase_P-typ_transduc_dom_A_sf"/>
</dbReference>
<reference evidence="11" key="1">
    <citation type="journal article" date="2017" name="Appl. Environ. Microbiol.">
        <title>Microdiversification of a pelagic Polynucleobacter species is mainly driven by acquisition of genomic islands from a partially interspecific gene pool.</title>
        <authorList>
            <person name="Hoetzinger M."/>
            <person name="Hahn M.W."/>
            <person name="Jezberova J."/>
            <person name="Schmidt J."/>
            <person name="Koll U."/>
        </authorList>
    </citation>
    <scope>NUCLEOTIDE SEQUENCE</scope>
    <source>
        <strain evidence="11">MWH-RechtKol4</strain>
    </source>
</reference>
<dbReference type="Gene3D" id="2.70.150.10">
    <property type="entry name" value="Calcium-transporting ATPase, cytoplasmic transduction domain A"/>
    <property type="match status" value="1"/>
</dbReference>
<dbReference type="SFLD" id="SFLDS00003">
    <property type="entry name" value="Haloacid_Dehalogenase"/>
    <property type="match status" value="1"/>
</dbReference>
<evidence type="ECO:0000256" key="9">
    <source>
        <dbReference type="RuleBase" id="RU362081"/>
    </source>
</evidence>
<dbReference type="InterPro" id="IPR036412">
    <property type="entry name" value="HAD-like_sf"/>
</dbReference>
<dbReference type="InterPro" id="IPR023214">
    <property type="entry name" value="HAD_sf"/>
</dbReference>
<dbReference type="SUPFAM" id="SSF81653">
    <property type="entry name" value="Calcium ATPase, transduction domain A"/>
    <property type="match status" value="1"/>
</dbReference>
<keyword evidence="4" id="KW-1278">Translocase</keyword>
<dbReference type="PROSITE" id="PS00154">
    <property type="entry name" value="ATPASE_E1_E2"/>
    <property type="match status" value="1"/>
</dbReference>
<evidence type="ECO:0000259" key="10">
    <source>
        <dbReference type="Pfam" id="PF00122"/>
    </source>
</evidence>
<dbReference type="EC" id="7.2.2.12" evidence="7"/>
<evidence type="ECO:0000256" key="5">
    <source>
        <dbReference type="ARBA" id="ARBA00022989"/>
    </source>
</evidence>
<evidence type="ECO:0000256" key="7">
    <source>
        <dbReference type="ARBA" id="ARBA00039097"/>
    </source>
</evidence>
<evidence type="ECO:0000313" key="12">
    <source>
        <dbReference type="Proteomes" id="UP000182060"/>
    </source>
</evidence>
<dbReference type="GO" id="GO:0016887">
    <property type="term" value="F:ATP hydrolysis activity"/>
    <property type="evidence" value="ECO:0007669"/>
    <property type="project" value="InterPro"/>
</dbReference>
<dbReference type="Gene3D" id="3.40.50.1000">
    <property type="entry name" value="HAD superfamily/HAD-like"/>
    <property type="match status" value="1"/>
</dbReference>
<dbReference type="SFLD" id="SFLDF00027">
    <property type="entry name" value="p-type_atpase"/>
    <property type="match status" value="1"/>
</dbReference>
<dbReference type="SUPFAM" id="SSF56784">
    <property type="entry name" value="HAD-like"/>
    <property type="match status" value="1"/>
</dbReference>
<keyword evidence="9" id="KW-0067">ATP-binding</keyword>
<keyword evidence="3" id="KW-0812">Transmembrane</keyword>
<proteinExistence type="inferred from homology"/>
<dbReference type="NCBIfam" id="TIGR01525">
    <property type="entry name" value="ATPase-IB_hvy"/>
    <property type="match status" value="1"/>
</dbReference>
<evidence type="ECO:0000313" key="11">
    <source>
        <dbReference type="EMBL" id="APC00758.1"/>
    </source>
</evidence>
<dbReference type="InterPro" id="IPR023299">
    <property type="entry name" value="ATPase_P-typ_cyto_dom_N"/>
</dbReference>
<organism evidence="11 12">
    <name type="scientific">Polynucleobacter asymbioticus</name>
    <dbReference type="NCBI Taxonomy" id="576611"/>
    <lineage>
        <taxon>Bacteria</taxon>
        <taxon>Pseudomonadati</taxon>
        <taxon>Pseudomonadota</taxon>
        <taxon>Betaproteobacteria</taxon>
        <taxon>Burkholderiales</taxon>
        <taxon>Burkholderiaceae</taxon>
        <taxon>Polynucleobacter</taxon>
    </lineage>
</organism>
<keyword evidence="9" id="KW-0479">Metal-binding</keyword>
<dbReference type="PANTHER" id="PTHR48085">
    <property type="entry name" value="CADMIUM/ZINC-TRANSPORTING ATPASE HMA2-RELATED"/>
    <property type="match status" value="1"/>
</dbReference>
<name>A0AAC9IX46_9BURK</name>
<dbReference type="GO" id="GO:0005524">
    <property type="term" value="F:ATP binding"/>
    <property type="evidence" value="ECO:0007669"/>
    <property type="project" value="UniProtKB-UniRule"/>
</dbReference>
<evidence type="ECO:0000256" key="3">
    <source>
        <dbReference type="ARBA" id="ARBA00022692"/>
    </source>
</evidence>
<dbReference type="InterPro" id="IPR059000">
    <property type="entry name" value="ATPase_P-type_domA"/>
</dbReference>
<protein>
    <recommendedName>
        <fullName evidence="7">P-type Zn(2+) transporter</fullName>
        <ecNumber evidence="7">7.2.2.12</ecNumber>
    </recommendedName>
</protein>
<keyword evidence="5" id="KW-1133">Transmembrane helix</keyword>
<dbReference type="AlphaFoldDB" id="A0AAC9IX46"/>
<keyword evidence="9" id="KW-1003">Cell membrane</keyword>
<evidence type="ECO:0000256" key="4">
    <source>
        <dbReference type="ARBA" id="ARBA00022967"/>
    </source>
</evidence>
<dbReference type="Proteomes" id="UP000182060">
    <property type="component" value="Chromosome"/>
</dbReference>
<dbReference type="EMBL" id="CP015017">
    <property type="protein sequence ID" value="APC00758.1"/>
    <property type="molecule type" value="Genomic_DNA"/>
</dbReference>
<dbReference type="InterPro" id="IPR044492">
    <property type="entry name" value="P_typ_ATPase_HD_dom"/>
</dbReference>
<dbReference type="NCBIfam" id="TIGR01494">
    <property type="entry name" value="ATPase_P-type"/>
    <property type="match status" value="1"/>
</dbReference>
<evidence type="ECO:0000256" key="2">
    <source>
        <dbReference type="ARBA" id="ARBA00006024"/>
    </source>
</evidence>
<evidence type="ECO:0000256" key="1">
    <source>
        <dbReference type="ARBA" id="ARBA00004370"/>
    </source>
</evidence>
<gene>
    <name evidence="11" type="ORF">AOC25_03505</name>
</gene>
<dbReference type="GO" id="GO:0046872">
    <property type="term" value="F:metal ion binding"/>
    <property type="evidence" value="ECO:0007669"/>
    <property type="project" value="UniProtKB-KW"/>
</dbReference>
<dbReference type="SFLD" id="SFLDG00002">
    <property type="entry name" value="C1.7:_P-type_atpase_like"/>
    <property type="match status" value="1"/>
</dbReference>
<dbReference type="PANTHER" id="PTHR48085:SF5">
    <property type="entry name" value="CADMIUM_ZINC-TRANSPORTING ATPASE HMA4-RELATED"/>
    <property type="match status" value="1"/>
</dbReference>
<comment type="similarity">
    <text evidence="2 9">Belongs to the cation transport ATPase (P-type) (TC 3.A.3) family. Type IB subfamily.</text>
</comment>
<keyword evidence="6" id="KW-0472">Membrane</keyword>
<dbReference type="Pfam" id="PF00122">
    <property type="entry name" value="E1-E2_ATPase"/>
    <property type="match status" value="1"/>
</dbReference>
<dbReference type="GO" id="GO:0016463">
    <property type="term" value="F:P-type zinc transporter activity"/>
    <property type="evidence" value="ECO:0007669"/>
    <property type="project" value="UniProtKB-EC"/>
</dbReference>
<evidence type="ECO:0000256" key="6">
    <source>
        <dbReference type="ARBA" id="ARBA00023136"/>
    </source>
</evidence>
<sequence>MLLAILRDPTNNQIVESNLKVVVPTDSIHQPLQSLALSGIAFALGPTLGLTLSMSLIVLTGLPIWRRALLTLIQERRLNVDFLDGLALTIAVFRQQSRTAALMTFMIHLGDVVRERTARQSRGHIRHLLEFHSVMARRISEDGTITMVTAESLSADHTVLIIAGDLAPADGIVISGIAAVDQRHITGESIPATCRPGDVVFAGSSIVEGSITITVTEAGADTVAAKIIDLVESAPVGETRIQNYAEQFADHLVAPILGVNVALLMATGNVDRFMSLAIVDYGTGIRVAAPTSILASMTKAAREGILIKSGRHIENLAALQGMAFDKTGTLTTGRLAVLDIKTFTSNISADQVLRLAAAAESELRHPVAKALVSHARKTLGLDLPICDNIEFVIGFGVAAKVSGHDLHIGSERYLRQLGISTKKSQAYLANLERLGHIGLLVALDGTLVGAIACSDEVRPEASEIMQGLRSRGIKDLVMVSGDREGVARRIAQSVGIQKVFSEVLPHEKADIIRDLRMANGPFAMVGDGVNDSPALAQADVGISLVDGADIARTAADVVLMKEGLHLLLPAIDISRDALKLVRQNYSIIAGANTLALALAIPTGLISPSACTLLSNGSALLATMNAMRPLLPNMNSISSSASFVNS</sequence>
<dbReference type="InterPro" id="IPR018303">
    <property type="entry name" value="ATPase_P-typ_P_site"/>
</dbReference>
<feature type="domain" description="P-type ATPase A" evidence="10">
    <location>
        <begin position="134"/>
        <end position="232"/>
    </location>
</feature>